<name>A0A0R1MJ68_9LACO</name>
<organism evidence="1 2">
    <name type="scientific">Liquorilactobacillus oeni DSM 19972</name>
    <dbReference type="NCBI Taxonomy" id="1423777"/>
    <lineage>
        <taxon>Bacteria</taxon>
        <taxon>Bacillati</taxon>
        <taxon>Bacillota</taxon>
        <taxon>Bacilli</taxon>
        <taxon>Lactobacillales</taxon>
        <taxon>Lactobacillaceae</taxon>
        <taxon>Liquorilactobacillus</taxon>
    </lineage>
</organism>
<protein>
    <submittedName>
        <fullName evidence="1">Uncharacterized protein</fullName>
    </submittedName>
</protein>
<dbReference type="PATRIC" id="fig|1423777.3.peg.1182"/>
<sequence length="53" mass="5883">MSSNEKLFTEKPIMMRTGIGNNCEDGLGVVEQQVLNKLFMGVPITAYRYGSTL</sequence>
<dbReference type="Proteomes" id="UP000051686">
    <property type="component" value="Unassembled WGS sequence"/>
</dbReference>
<evidence type="ECO:0000313" key="2">
    <source>
        <dbReference type="Proteomes" id="UP000051686"/>
    </source>
</evidence>
<keyword evidence="2" id="KW-1185">Reference proteome</keyword>
<comment type="caution">
    <text evidence="1">The sequence shown here is derived from an EMBL/GenBank/DDBJ whole genome shotgun (WGS) entry which is preliminary data.</text>
</comment>
<dbReference type="AlphaFoldDB" id="A0A0R1MJ68"/>
<evidence type="ECO:0000313" key="1">
    <source>
        <dbReference type="EMBL" id="KRL05194.1"/>
    </source>
</evidence>
<dbReference type="STRING" id="1423777.FD46_GL001145"/>
<accession>A0A0R1MJ68</accession>
<gene>
    <name evidence="1" type="ORF">FD46_GL001145</name>
</gene>
<proteinExistence type="predicted"/>
<dbReference type="EMBL" id="AZEH01000034">
    <property type="protein sequence ID" value="KRL05194.1"/>
    <property type="molecule type" value="Genomic_DNA"/>
</dbReference>
<dbReference type="RefSeq" id="WP_235805571.1">
    <property type="nucleotide sequence ID" value="NZ_AZEH01000034.1"/>
</dbReference>
<reference evidence="1 2" key="1">
    <citation type="journal article" date="2015" name="Genome Announc.">
        <title>Expanding the biotechnology potential of lactobacilli through comparative genomics of 213 strains and associated genera.</title>
        <authorList>
            <person name="Sun Z."/>
            <person name="Harris H.M."/>
            <person name="McCann A."/>
            <person name="Guo C."/>
            <person name="Argimon S."/>
            <person name="Zhang W."/>
            <person name="Yang X."/>
            <person name="Jeffery I.B."/>
            <person name="Cooney J.C."/>
            <person name="Kagawa T.F."/>
            <person name="Liu W."/>
            <person name="Song Y."/>
            <person name="Salvetti E."/>
            <person name="Wrobel A."/>
            <person name="Rasinkangas P."/>
            <person name="Parkhill J."/>
            <person name="Rea M.C."/>
            <person name="O'Sullivan O."/>
            <person name="Ritari J."/>
            <person name="Douillard F.P."/>
            <person name="Paul Ross R."/>
            <person name="Yang R."/>
            <person name="Briner A.E."/>
            <person name="Felis G.E."/>
            <person name="de Vos W.M."/>
            <person name="Barrangou R."/>
            <person name="Klaenhammer T.R."/>
            <person name="Caufield P.W."/>
            <person name="Cui Y."/>
            <person name="Zhang H."/>
            <person name="O'Toole P.W."/>
        </authorList>
    </citation>
    <scope>NUCLEOTIDE SEQUENCE [LARGE SCALE GENOMIC DNA]</scope>
    <source>
        <strain evidence="1 2">DSM 19972</strain>
    </source>
</reference>